<dbReference type="PANTHER" id="PTHR33231:SF1">
    <property type="entry name" value="30S RIBOSOMAL PROTEIN"/>
    <property type="match status" value="1"/>
</dbReference>
<dbReference type="GO" id="GO:0045900">
    <property type="term" value="P:negative regulation of translational elongation"/>
    <property type="evidence" value="ECO:0007669"/>
    <property type="project" value="TreeGrafter"/>
</dbReference>
<proteinExistence type="predicted"/>
<evidence type="ECO:0000256" key="1">
    <source>
        <dbReference type="ARBA" id="ARBA00022845"/>
    </source>
</evidence>
<dbReference type="GO" id="GO:0022627">
    <property type="term" value="C:cytosolic small ribosomal subunit"/>
    <property type="evidence" value="ECO:0007669"/>
    <property type="project" value="TreeGrafter"/>
</dbReference>
<dbReference type="NCBIfam" id="TIGR00741">
    <property type="entry name" value="yfiA"/>
    <property type="match status" value="1"/>
</dbReference>
<dbReference type="Gene3D" id="3.30.160.100">
    <property type="entry name" value="Ribosome hibernation promotion factor-like"/>
    <property type="match status" value="1"/>
</dbReference>
<name>A0A1F6Y3R4_9BACT</name>
<keyword evidence="1" id="KW-0810">Translation regulation</keyword>
<dbReference type="CDD" id="cd00552">
    <property type="entry name" value="RaiA"/>
    <property type="match status" value="1"/>
</dbReference>
<evidence type="ECO:0000313" key="3">
    <source>
        <dbReference type="Proteomes" id="UP000177693"/>
    </source>
</evidence>
<dbReference type="Proteomes" id="UP000177693">
    <property type="component" value="Unassembled WGS sequence"/>
</dbReference>
<dbReference type="InterPro" id="IPR050574">
    <property type="entry name" value="HPF/YfiA_ribosome-assoc"/>
</dbReference>
<reference evidence="2 3" key="1">
    <citation type="journal article" date="2016" name="Nat. Commun.">
        <title>Thousands of microbial genomes shed light on interconnected biogeochemical processes in an aquifer system.</title>
        <authorList>
            <person name="Anantharaman K."/>
            <person name="Brown C.T."/>
            <person name="Hug L.A."/>
            <person name="Sharon I."/>
            <person name="Castelle C.J."/>
            <person name="Probst A.J."/>
            <person name="Thomas B.C."/>
            <person name="Singh A."/>
            <person name="Wilkins M.J."/>
            <person name="Karaoz U."/>
            <person name="Brodie E.L."/>
            <person name="Williams K.H."/>
            <person name="Hubbard S.S."/>
            <person name="Banfield J.F."/>
        </authorList>
    </citation>
    <scope>NUCLEOTIDE SEQUENCE [LARGE SCALE GENOMIC DNA]</scope>
</reference>
<dbReference type="Pfam" id="PF02482">
    <property type="entry name" value="Ribosomal_S30AE"/>
    <property type="match status" value="1"/>
</dbReference>
<gene>
    <name evidence="2" type="ORF">A3I23_01805</name>
</gene>
<dbReference type="GO" id="GO:0043024">
    <property type="term" value="F:ribosomal small subunit binding"/>
    <property type="evidence" value="ECO:0007669"/>
    <property type="project" value="TreeGrafter"/>
</dbReference>
<dbReference type="InterPro" id="IPR036567">
    <property type="entry name" value="RHF-like"/>
</dbReference>
<dbReference type="AlphaFoldDB" id="A0A1F6Y3R4"/>
<dbReference type="SUPFAM" id="SSF69754">
    <property type="entry name" value="Ribosome binding protein Y (YfiA homologue)"/>
    <property type="match status" value="1"/>
</dbReference>
<evidence type="ECO:0000313" key="2">
    <source>
        <dbReference type="EMBL" id="OGJ01020.1"/>
    </source>
</evidence>
<accession>A0A1F6Y3R4</accession>
<dbReference type="InterPro" id="IPR003489">
    <property type="entry name" value="RHF/RaiA"/>
</dbReference>
<comment type="caution">
    <text evidence="2">The sequence shown here is derived from an EMBL/GenBank/DDBJ whole genome shotgun (WGS) entry which is preliminary data.</text>
</comment>
<protein>
    <submittedName>
        <fullName evidence="2">Ribosomal subunit interface protein</fullName>
    </submittedName>
</protein>
<dbReference type="EMBL" id="MFVL01000024">
    <property type="protein sequence ID" value="OGJ01020.1"/>
    <property type="molecule type" value="Genomic_DNA"/>
</dbReference>
<sequence length="140" mass="15988">MTYQKNINNMQINLLGKNMEVTEAIRDYVVKRVTNLGKLLSRIEEGKGKVMVNFEVGKSTNHHKSGDIFHADCLIKIDGKEFYGSADKEDLYEAVDAVKDSLYNEINKNKDRKKALFKRGALKIKEMIKGISRKNSFTSK</sequence>
<dbReference type="PANTHER" id="PTHR33231">
    <property type="entry name" value="30S RIBOSOMAL PROTEIN"/>
    <property type="match status" value="1"/>
</dbReference>
<organism evidence="2 3">
    <name type="scientific">Candidatus Nomurabacteria bacterium RIFCSPLOWO2_02_FULL_40_67</name>
    <dbReference type="NCBI Taxonomy" id="1801787"/>
    <lineage>
        <taxon>Bacteria</taxon>
        <taxon>Candidatus Nomuraibacteriota</taxon>
    </lineage>
</organism>